<keyword evidence="2 6" id="KW-0349">Heme</keyword>
<name>A0ABN0WNN2_9ALTE</name>
<dbReference type="Gene3D" id="1.10.760.10">
    <property type="entry name" value="Cytochrome c-like domain"/>
    <property type="match status" value="2"/>
</dbReference>
<keyword evidence="5 6" id="KW-0408">Iron</keyword>
<feature type="domain" description="Cytochrome c" evidence="7">
    <location>
        <begin position="73"/>
        <end position="159"/>
    </location>
</feature>
<reference evidence="9" key="1">
    <citation type="journal article" date="2019" name="Int. J. Syst. Evol. Microbiol.">
        <title>The Global Catalogue of Microorganisms (GCM) 10K type strain sequencing project: providing services to taxonomists for standard genome sequencing and annotation.</title>
        <authorList>
            <consortium name="The Broad Institute Genomics Platform"/>
            <consortium name="The Broad Institute Genome Sequencing Center for Infectious Disease"/>
            <person name="Wu L."/>
            <person name="Ma J."/>
        </authorList>
    </citation>
    <scope>NUCLEOTIDE SEQUENCE [LARGE SCALE GENOMIC DNA]</scope>
    <source>
        <strain evidence="9">JCM 13378</strain>
    </source>
</reference>
<dbReference type="Pfam" id="PF00034">
    <property type="entry name" value="Cytochrom_C"/>
    <property type="match status" value="1"/>
</dbReference>
<gene>
    <name evidence="8" type="ORF">GCM10009092_04260</name>
</gene>
<evidence type="ECO:0000313" key="9">
    <source>
        <dbReference type="Proteomes" id="UP001501757"/>
    </source>
</evidence>
<protein>
    <recommendedName>
        <fullName evidence="7">Cytochrome c domain-containing protein</fullName>
    </recommendedName>
</protein>
<evidence type="ECO:0000259" key="7">
    <source>
        <dbReference type="PROSITE" id="PS51007"/>
    </source>
</evidence>
<organism evidence="8 9">
    <name type="scientific">Bowmanella denitrificans</name>
    <dbReference type="NCBI Taxonomy" id="366582"/>
    <lineage>
        <taxon>Bacteria</taxon>
        <taxon>Pseudomonadati</taxon>
        <taxon>Pseudomonadota</taxon>
        <taxon>Gammaproteobacteria</taxon>
        <taxon>Alteromonadales</taxon>
        <taxon>Alteromonadaceae</taxon>
        <taxon>Bowmanella</taxon>
    </lineage>
</organism>
<evidence type="ECO:0000256" key="6">
    <source>
        <dbReference type="PROSITE-ProRule" id="PRU00433"/>
    </source>
</evidence>
<dbReference type="InterPro" id="IPR009056">
    <property type="entry name" value="Cyt_c-like_dom"/>
</dbReference>
<accession>A0ABN0WNN2</accession>
<evidence type="ECO:0000256" key="3">
    <source>
        <dbReference type="ARBA" id="ARBA00022723"/>
    </source>
</evidence>
<keyword evidence="1" id="KW-0813">Transport</keyword>
<evidence type="ECO:0000256" key="2">
    <source>
        <dbReference type="ARBA" id="ARBA00022617"/>
    </source>
</evidence>
<evidence type="ECO:0000256" key="5">
    <source>
        <dbReference type="ARBA" id="ARBA00023004"/>
    </source>
</evidence>
<proteinExistence type="predicted"/>
<keyword evidence="3 6" id="KW-0479">Metal-binding</keyword>
<evidence type="ECO:0000313" key="8">
    <source>
        <dbReference type="EMBL" id="GAA0342785.1"/>
    </source>
</evidence>
<dbReference type="InterPro" id="IPR036909">
    <property type="entry name" value="Cyt_c-like_dom_sf"/>
</dbReference>
<sequence>MQGPVLAGLSADYLTRQLLHFQNGSRGQHADDVQGQQMAAMAKSLLPQDSDIQALAAYIEKMPVPNEHRLLPGDLKTGNAYYQNNCGACHGGQGQGNPALKAPRLAAQDMDYLRRQFMHFKQGLRGNADADKAGRQMAMMAKVLPDDKIEDVLAFISSL</sequence>
<keyword evidence="9" id="KW-1185">Reference proteome</keyword>
<dbReference type="InterPro" id="IPR050597">
    <property type="entry name" value="Cytochrome_c_Oxidase_Subunit"/>
</dbReference>
<comment type="caution">
    <text evidence="8">The sequence shown here is derived from an EMBL/GenBank/DDBJ whole genome shotgun (WGS) entry which is preliminary data.</text>
</comment>
<keyword evidence="4" id="KW-0249">Electron transport</keyword>
<evidence type="ECO:0000256" key="1">
    <source>
        <dbReference type="ARBA" id="ARBA00022448"/>
    </source>
</evidence>
<dbReference type="SUPFAM" id="SSF46626">
    <property type="entry name" value="Cytochrome c"/>
    <property type="match status" value="2"/>
</dbReference>
<dbReference type="EMBL" id="BAAAEI010000002">
    <property type="protein sequence ID" value="GAA0342785.1"/>
    <property type="molecule type" value="Genomic_DNA"/>
</dbReference>
<dbReference type="PANTHER" id="PTHR33751">
    <property type="entry name" value="CBB3-TYPE CYTOCHROME C OXIDASE SUBUNIT FIXP"/>
    <property type="match status" value="1"/>
</dbReference>
<dbReference type="PANTHER" id="PTHR33751:SF9">
    <property type="entry name" value="CYTOCHROME C4"/>
    <property type="match status" value="1"/>
</dbReference>
<dbReference type="PROSITE" id="PS51007">
    <property type="entry name" value="CYTC"/>
    <property type="match status" value="1"/>
</dbReference>
<evidence type="ECO:0000256" key="4">
    <source>
        <dbReference type="ARBA" id="ARBA00022982"/>
    </source>
</evidence>
<dbReference type="Proteomes" id="UP001501757">
    <property type="component" value="Unassembled WGS sequence"/>
</dbReference>